<keyword evidence="2 9" id="KW-0812">Transmembrane</keyword>
<dbReference type="PROSITE" id="PS00086">
    <property type="entry name" value="CYTOCHROME_P450"/>
    <property type="match status" value="1"/>
</dbReference>
<dbReference type="GO" id="GO:0046872">
    <property type="term" value="F:metal ion binding"/>
    <property type="evidence" value="ECO:0007669"/>
    <property type="project" value="UniProtKB-KW"/>
</dbReference>
<dbReference type="AlphaFoldDB" id="A0ABD3S8D5"/>
<gene>
    <name evidence="10" type="ORF">ACJIZ3_006596</name>
</gene>
<dbReference type="SUPFAM" id="SSF48264">
    <property type="entry name" value="Cytochrome P450"/>
    <property type="match status" value="1"/>
</dbReference>
<evidence type="ECO:0008006" key="12">
    <source>
        <dbReference type="Google" id="ProtNLM"/>
    </source>
</evidence>
<feature type="transmembrane region" description="Helical" evidence="9">
    <location>
        <begin position="6"/>
        <end position="23"/>
    </location>
</feature>
<organism evidence="10 11">
    <name type="scientific">Penstemon smallii</name>
    <dbReference type="NCBI Taxonomy" id="265156"/>
    <lineage>
        <taxon>Eukaryota</taxon>
        <taxon>Viridiplantae</taxon>
        <taxon>Streptophyta</taxon>
        <taxon>Embryophyta</taxon>
        <taxon>Tracheophyta</taxon>
        <taxon>Spermatophyta</taxon>
        <taxon>Magnoliopsida</taxon>
        <taxon>eudicotyledons</taxon>
        <taxon>Gunneridae</taxon>
        <taxon>Pentapetalae</taxon>
        <taxon>asterids</taxon>
        <taxon>lamiids</taxon>
        <taxon>Lamiales</taxon>
        <taxon>Plantaginaceae</taxon>
        <taxon>Cheloneae</taxon>
        <taxon>Penstemon</taxon>
    </lineage>
</organism>
<keyword evidence="11" id="KW-1185">Reference proteome</keyword>
<comment type="caution">
    <text evidence="10">The sequence shown here is derived from an EMBL/GenBank/DDBJ whole genome shotgun (WGS) entry which is preliminary data.</text>
</comment>
<keyword evidence="9" id="KW-0472">Membrane</keyword>
<feature type="binding site" description="axial binding residue" evidence="7">
    <location>
        <position position="352"/>
    </location>
    <ligand>
        <name>heme</name>
        <dbReference type="ChEBI" id="CHEBI:30413"/>
    </ligand>
    <ligandPart>
        <name>Fe</name>
        <dbReference type="ChEBI" id="CHEBI:18248"/>
    </ligandPart>
</feature>
<dbReference type="Pfam" id="PF00067">
    <property type="entry name" value="p450"/>
    <property type="match status" value="2"/>
</dbReference>
<evidence type="ECO:0000256" key="2">
    <source>
        <dbReference type="ARBA" id="ARBA00022692"/>
    </source>
</evidence>
<evidence type="ECO:0000256" key="4">
    <source>
        <dbReference type="ARBA" id="ARBA00022989"/>
    </source>
</evidence>
<keyword evidence="7 8" id="KW-0349">Heme</keyword>
<accession>A0ABD3S8D5</accession>
<dbReference type="InterPro" id="IPR017972">
    <property type="entry name" value="Cyt_P450_CS"/>
</dbReference>
<proteinExistence type="inferred from homology"/>
<dbReference type="GO" id="GO:0004497">
    <property type="term" value="F:monooxygenase activity"/>
    <property type="evidence" value="ECO:0007669"/>
    <property type="project" value="UniProtKB-KW"/>
</dbReference>
<keyword evidence="5 8" id="KW-0560">Oxidoreductase</keyword>
<dbReference type="Proteomes" id="UP001634393">
    <property type="component" value="Unassembled WGS sequence"/>
</dbReference>
<evidence type="ECO:0000313" key="11">
    <source>
        <dbReference type="Proteomes" id="UP001634393"/>
    </source>
</evidence>
<keyword evidence="6 7" id="KW-0408">Iron</keyword>
<dbReference type="GO" id="GO:0016020">
    <property type="term" value="C:membrane"/>
    <property type="evidence" value="ECO:0007669"/>
    <property type="project" value="UniProtKB-SubCell"/>
</dbReference>
<dbReference type="Gene3D" id="1.10.630.10">
    <property type="entry name" value="Cytochrome P450"/>
    <property type="match status" value="1"/>
</dbReference>
<evidence type="ECO:0000256" key="9">
    <source>
        <dbReference type="SAM" id="Phobius"/>
    </source>
</evidence>
<comment type="subcellular location">
    <subcellularLocation>
        <location evidence="1">Membrane</location>
        <topology evidence="1">Single-pass membrane protein</topology>
    </subcellularLocation>
</comment>
<dbReference type="PANTHER" id="PTHR24286">
    <property type="entry name" value="CYTOCHROME P450 26"/>
    <property type="match status" value="1"/>
</dbReference>
<evidence type="ECO:0000256" key="3">
    <source>
        <dbReference type="ARBA" id="ARBA00022723"/>
    </source>
</evidence>
<evidence type="ECO:0000256" key="8">
    <source>
        <dbReference type="RuleBase" id="RU000461"/>
    </source>
</evidence>
<reference evidence="10 11" key="1">
    <citation type="submission" date="2024-12" db="EMBL/GenBank/DDBJ databases">
        <title>The unique morphological basis and parallel evolutionary history of personate flowers in Penstemon.</title>
        <authorList>
            <person name="Depatie T.H."/>
            <person name="Wessinger C.A."/>
        </authorList>
    </citation>
    <scope>NUCLEOTIDE SEQUENCE [LARGE SCALE GENOMIC DNA]</scope>
    <source>
        <strain evidence="10">WTNN_2</strain>
        <tissue evidence="10">Leaf</tissue>
    </source>
</reference>
<comment type="cofactor">
    <cofactor evidence="7">
        <name>heme</name>
        <dbReference type="ChEBI" id="CHEBI:30413"/>
    </cofactor>
</comment>
<comment type="similarity">
    <text evidence="8">Belongs to the cytochrome P450 family.</text>
</comment>
<sequence length="404" mass="46053">MEHSSILISLSLILPLIIFLLITKTKKSPKNLPPGSFGIPIIGQSLDLLRAMRANKGEDWLQDRVRKHGPISRLNLFGTPTVFLHGHAANKFIYTCSEKILANQQPSSIRRLCGERSIMELNGEDHKRVRGALMSFLKPEARDTLVKLFEHLVEGALAVPINLPFTRFNKSLHARSKIRDIILELIQEKKQQLKQNQDLISTLLNMRDVTNSPILSDEEIVDNTIVAMIAGHDTTSILLTFLIKLLAENSEVYKNVLYEQEEIARGKTSSNELLTWEDLGKMKYTWRMATESMRINPPVFCSFRKVIWAGCMTHMDESIYPDPSRFDPSRFENQGGTPPYSFVAFGGGPRMCPGYEFARIETLTLIHYLVTGFQWKLSLQDNFFGRDPMPVFKHGLPIRIELKK</sequence>
<keyword evidence="4 9" id="KW-1133">Transmembrane helix</keyword>
<name>A0ABD3S8D5_9LAMI</name>
<keyword evidence="3 7" id="KW-0479">Metal-binding</keyword>
<dbReference type="EMBL" id="JBJXBP010000007">
    <property type="protein sequence ID" value="KAL3820691.1"/>
    <property type="molecule type" value="Genomic_DNA"/>
</dbReference>
<evidence type="ECO:0000256" key="5">
    <source>
        <dbReference type="ARBA" id="ARBA00023002"/>
    </source>
</evidence>
<keyword evidence="8" id="KW-0503">Monooxygenase</keyword>
<dbReference type="InterPro" id="IPR002401">
    <property type="entry name" value="Cyt_P450_E_grp-I"/>
</dbReference>
<dbReference type="PRINTS" id="PR00385">
    <property type="entry name" value="P450"/>
</dbReference>
<evidence type="ECO:0000313" key="10">
    <source>
        <dbReference type="EMBL" id="KAL3820691.1"/>
    </source>
</evidence>
<evidence type="ECO:0000256" key="1">
    <source>
        <dbReference type="ARBA" id="ARBA00004167"/>
    </source>
</evidence>
<evidence type="ECO:0000256" key="7">
    <source>
        <dbReference type="PIRSR" id="PIRSR602401-1"/>
    </source>
</evidence>
<dbReference type="PRINTS" id="PR00463">
    <property type="entry name" value="EP450I"/>
</dbReference>
<dbReference type="InterPro" id="IPR036396">
    <property type="entry name" value="Cyt_P450_sf"/>
</dbReference>
<protein>
    <recommendedName>
        <fullName evidence="12">Cytochrome P450</fullName>
    </recommendedName>
</protein>
<dbReference type="InterPro" id="IPR001128">
    <property type="entry name" value="Cyt_P450"/>
</dbReference>
<dbReference type="PANTHER" id="PTHR24286:SF217">
    <property type="entry name" value="OS07G0520300 PROTEIN"/>
    <property type="match status" value="1"/>
</dbReference>
<evidence type="ECO:0000256" key="6">
    <source>
        <dbReference type="ARBA" id="ARBA00023004"/>
    </source>
</evidence>